<name>A0ABP3TG83_9GAMM</name>
<proteinExistence type="predicted"/>
<feature type="region of interest" description="Disordered" evidence="1">
    <location>
        <begin position="1"/>
        <end position="20"/>
    </location>
</feature>
<feature type="compositionally biased region" description="Polar residues" evidence="1">
    <location>
        <begin position="109"/>
        <end position="119"/>
    </location>
</feature>
<evidence type="ECO:0000313" key="3">
    <source>
        <dbReference type="Proteomes" id="UP001499915"/>
    </source>
</evidence>
<feature type="region of interest" description="Disordered" evidence="1">
    <location>
        <begin position="94"/>
        <end position="119"/>
    </location>
</feature>
<dbReference type="RefSeq" id="WP_343808073.1">
    <property type="nucleotide sequence ID" value="NZ_BAAAET010000005.1"/>
</dbReference>
<gene>
    <name evidence="2" type="ORF">GCM10009104_31130</name>
</gene>
<dbReference type="EMBL" id="BAAAET010000005">
    <property type="protein sequence ID" value="GAA0700041.1"/>
    <property type="molecule type" value="Genomic_DNA"/>
</dbReference>
<comment type="caution">
    <text evidence="2">The sequence shown here is derived from an EMBL/GenBank/DDBJ whole genome shotgun (WGS) entry which is preliminary data.</text>
</comment>
<dbReference type="Proteomes" id="UP001499915">
    <property type="component" value="Unassembled WGS sequence"/>
</dbReference>
<reference evidence="3" key="1">
    <citation type="journal article" date="2019" name="Int. J. Syst. Evol. Microbiol.">
        <title>The Global Catalogue of Microorganisms (GCM) 10K type strain sequencing project: providing services to taxonomists for standard genome sequencing and annotation.</title>
        <authorList>
            <consortium name="The Broad Institute Genomics Platform"/>
            <consortium name="The Broad Institute Genome Sequencing Center for Infectious Disease"/>
            <person name="Wu L."/>
            <person name="Ma J."/>
        </authorList>
    </citation>
    <scope>NUCLEOTIDE SEQUENCE [LARGE SCALE GENOMIC DNA]</scope>
    <source>
        <strain evidence="3">JCM 15134</strain>
    </source>
</reference>
<protein>
    <submittedName>
        <fullName evidence="2">Uncharacterized protein</fullName>
    </submittedName>
</protein>
<accession>A0ABP3TG83</accession>
<sequence>MQDSPVSGDGVHVSDLDASGINNEGTWTAIVDVMISDAGQPVSGVQVDGSWSLIGSGDTTFSCTTDVAGWCRFTNAGIRKRDGSVIFEVTGVEDSGYNPAANSDPDGDSNGSQITVLKP</sequence>
<evidence type="ECO:0000313" key="2">
    <source>
        <dbReference type="EMBL" id="GAA0700041.1"/>
    </source>
</evidence>
<organism evidence="2 3">
    <name type="scientific">Marinobacterium maritimum</name>
    <dbReference type="NCBI Taxonomy" id="500162"/>
    <lineage>
        <taxon>Bacteria</taxon>
        <taxon>Pseudomonadati</taxon>
        <taxon>Pseudomonadota</taxon>
        <taxon>Gammaproteobacteria</taxon>
        <taxon>Oceanospirillales</taxon>
        <taxon>Oceanospirillaceae</taxon>
        <taxon>Marinobacterium</taxon>
    </lineage>
</organism>
<evidence type="ECO:0000256" key="1">
    <source>
        <dbReference type="SAM" id="MobiDB-lite"/>
    </source>
</evidence>
<keyword evidence="3" id="KW-1185">Reference proteome</keyword>